<dbReference type="EMBL" id="CP089391">
    <property type="protein sequence ID" value="WBL81361.1"/>
    <property type="molecule type" value="Genomic_DNA"/>
</dbReference>
<reference evidence="1" key="1">
    <citation type="submission" date="2021-12" db="EMBL/GenBank/DDBJ databases">
        <title>Bradyrhizobium xenonodulans sp. nov.</title>
        <authorList>
            <person name="Claassens R."/>
            <person name="Venter S.N."/>
            <person name="Beukes C.W."/>
            <person name="Stepkowski T."/>
            <person name="Steenkamp E.T."/>
        </authorList>
    </citation>
    <scope>NUCLEOTIDE SEQUENCE</scope>
    <source>
        <strain evidence="1">14AB</strain>
    </source>
</reference>
<evidence type="ECO:0000313" key="2">
    <source>
        <dbReference type="Proteomes" id="UP001179614"/>
    </source>
</evidence>
<sequence>MVDTAGGVKLPHVEALARLRRERERRALHELAALRRREADAEQAREAADVSLATEKDAQQAGERHIYRALRRSGPLQPAGLDRRRETIKTLGDRVDEAAHGLNTSTSALREARQATEAGHLRLIARMHDSRKWRQIETRVRDQGLRRLQARAELDSEDDTQLHYGRSS</sequence>
<dbReference type="InterPro" id="IPR053716">
    <property type="entry name" value="Flag_assembly_chemotaxis_eff"/>
</dbReference>
<dbReference type="Proteomes" id="UP001179614">
    <property type="component" value="Chromosome"/>
</dbReference>
<gene>
    <name evidence="1" type="ORF">I3J27_13380</name>
</gene>
<name>A0ABY7MTW3_9BRAD</name>
<accession>A0ABY7MTW3</accession>
<proteinExistence type="predicted"/>
<organism evidence="1 2">
    <name type="scientific">Bradyrhizobium xenonodulans</name>
    <dbReference type="NCBI Taxonomy" id="2736875"/>
    <lineage>
        <taxon>Bacteria</taxon>
        <taxon>Pseudomonadati</taxon>
        <taxon>Pseudomonadota</taxon>
        <taxon>Alphaproteobacteria</taxon>
        <taxon>Hyphomicrobiales</taxon>
        <taxon>Nitrobacteraceae</taxon>
        <taxon>Bradyrhizobium</taxon>
    </lineage>
</organism>
<protein>
    <submittedName>
        <fullName evidence="1">Uncharacterized protein</fullName>
    </submittedName>
</protein>
<keyword evidence="2" id="KW-1185">Reference proteome</keyword>
<evidence type="ECO:0000313" key="1">
    <source>
        <dbReference type="EMBL" id="WBL81361.1"/>
    </source>
</evidence>
<dbReference type="Gene3D" id="1.10.287.1700">
    <property type="match status" value="1"/>
</dbReference>
<dbReference type="RefSeq" id="WP_270169871.1">
    <property type="nucleotide sequence ID" value="NZ_CP089391.1"/>
</dbReference>